<reference evidence="3" key="1">
    <citation type="journal article" date="2019" name="Int. J. Syst. Evol. Microbiol.">
        <title>The Global Catalogue of Microorganisms (GCM) 10K type strain sequencing project: providing services to taxonomists for standard genome sequencing and annotation.</title>
        <authorList>
            <consortium name="The Broad Institute Genomics Platform"/>
            <consortium name="The Broad Institute Genome Sequencing Center for Infectious Disease"/>
            <person name="Wu L."/>
            <person name="Ma J."/>
        </authorList>
    </citation>
    <scope>NUCLEOTIDE SEQUENCE [LARGE SCALE GENOMIC DNA]</scope>
    <source>
        <strain evidence="3">CGMCC 1.8859</strain>
    </source>
</reference>
<dbReference type="PANTHER" id="PTHR42695:SF5">
    <property type="entry name" value="GLUTAMINE AMIDOTRANSFERASE YLR126C-RELATED"/>
    <property type="match status" value="1"/>
</dbReference>
<evidence type="ECO:0000313" key="2">
    <source>
        <dbReference type="EMBL" id="GGP20289.1"/>
    </source>
</evidence>
<proteinExistence type="predicted"/>
<dbReference type="PANTHER" id="PTHR42695">
    <property type="entry name" value="GLUTAMINE AMIDOTRANSFERASE YLR126C-RELATED"/>
    <property type="match status" value="1"/>
</dbReference>
<accession>A0ABQ2P7J6</accession>
<gene>
    <name evidence="2" type="ORF">GCM10010970_14480</name>
</gene>
<dbReference type="InterPro" id="IPR029062">
    <property type="entry name" value="Class_I_gatase-like"/>
</dbReference>
<dbReference type="Pfam" id="PF00117">
    <property type="entry name" value="GATase"/>
    <property type="match status" value="1"/>
</dbReference>
<evidence type="ECO:0000313" key="3">
    <source>
        <dbReference type="Proteomes" id="UP000637267"/>
    </source>
</evidence>
<dbReference type="InterPro" id="IPR044992">
    <property type="entry name" value="ChyE-like"/>
</dbReference>
<keyword evidence="3" id="KW-1185">Reference proteome</keyword>
<feature type="domain" description="Glutamine amidotransferase" evidence="1">
    <location>
        <begin position="50"/>
        <end position="185"/>
    </location>
</feature>
<protein>
    <submittedName>
        <fullName evidence="2">GMP synthase</fullName>
    </submittedName>
</protein>
<evidence type="ECO:0000259" key="1">
    <source>
        <dbReference type="Pfam" id="PF00117"/>
    </source>
</evidence>
<dbReference type="InterPro" id="IPR017926">
    <property type="entry name" value="GATASE"/>
</dbReference>
<dbReference type="CDD" id="cd01741">
    <property type="entry name" value="GATase1_1"/>
    <property type="match status" value="1"/>
</dbReference>
<comment type="caution">
    <text evidence="2">The sequence shown here is derived from an EMBL/GenBank/DDBJ whole genome shotgun (WGS) entry which is preliminary data.</text>
</comment>
<dbReference type="RefSeq" id="WP_188703618.1">
    <property type="nucleotide sequence ID" value="NZ_BMLX01000002.1"/>
</dbReference>
<dbReference type="SUPFAM" id="SSF52317">
    <property type="entry name" value="Class I glutamine amidotransferase-like"/>
    <property type="match status" value="1"/>
</dbReference>
<dbReference type="EMBL" id="BMLX01000002">
    <property type="protein sequence ID" value="GGP20289.1"/>
    <property type="molecule type" value="Genomic_DNA"/>
</dbReference>
<dbReference type="Proteomes" id="UP000637267">
    <property type="component" value="Unassembled WGS sequence"/>
</dbReference>
<name>A0ABQ2P7J6_9NEIS</name>
<dbReference type="PROSITE" id="PS51273">
    <property type="entry name" value="GATASE_TYPE_1"/>
    <property type="match status" value="1"/>
</dbReference>
<sequence length="245" mass="26577">MPQSVRRLPALVVQFAPDDQPAYLGTWLDRVGQAWQLCKTDEGIDLPASAAGFGGLALLGGVMGANDDLPALRQAEVLIRDAFARGIPVIGHCLGGQLMARALGAPVTRGAHPEIGWTHITLNDHPLARYWFGEQTSATVMQWHYDTFATPEAATRLAFSDGCANQAFALGELHLGMQFHIEVDSPKIGGWLHTSAHEIEEAAGEPWVQPAGLVEISTRQQVSASQQLADRIYHRWLSRFAKPGA</sequence>
<dbReference type="Gene3D" id="3.40.50.880">
    <property type="match status" value="1"/>
</dbReference>
<organism evidence="2 3">
    <name type="scientific">Silvimonas iriomotensis</name>
    <dbReference type="NCBI Taxonomy" id="449662"/>
    <lineage>
        <taxon>Bacteria</taxon>
        <taxon>Pseudomonadati</taxon>
        <taxon>Pseudomonadota</taxon>
        <taxon>Betaproteobacteria</taxon>
        <taxon>Neisseriales</taxon>
        <taxon>Chitinibacteraceae</taxon>
        <taxon>Silvimonas</taxon>
    </lineage>
</organism>